<dbReference type="InterPro" id="IPR025166">
    <property type="entry name" value="Integrase_DNA_bind_dom"/>
</dbReference>
<dbReference type="InterPro" id="IPR010998">
    <property type="entry name" value="Integrase_recombinase_N"/>
</dbReference>
<evidence type="ECO:0000256" key="1">
    <source>
        <dbReference type="ARBA" id="ARBA00008857"/>
    </source>
</evidence>
<evidence type="ECO:0000256" key="4">
    <source>
        <dbReference type="ARBA" id="ARBA00023172"/>
    </source>
</evidence>
<dbReference type="InterPro" id="IPR011010">
    <property type="entry name" value="DNA_brk_join_enz"/>
</dbReference>
<dbReference type="InterPro" id="IPR050808">
    <property type="entry name" value="Phage_Integrase"/>
</dbReference>
<dbReference type="Gene3D" id="1.10.150.130">
    <property type="match status" value="1"/>
</dbReference>
<name>A0A2R8F3N9_ORITS</name>
<dbReference type="Pfam" id="PF00589">
    <property type="entry name" value="Phage_integrase"/>
    <property type="match status" value="1"/>
</dbReference>
<dbReference type="PROSITE" id="PS51898">
    <property type="entry name" value="TYR_RECOMBINASE"/>
    <property type="match status" value="1"/>
</dbReference>
<accession>A0A2R8F3N9</accession>
<dbReference type="PANTHER" id="PTHR30629">
    <property type="entry name" value="PROPHAGE INTEGRASE"/>
    <property type="match status" value="1"/>
</dbReference>
<dbReference type="Gene3D" id="1.10.443.10">
    <property type="entry name" value="Intergrase catalytic core"/>
    <property type="match status" value="1"/>
</dbReference>
<dbReference type="AlphaFoldDB" id="A0A2R8F3N9"/>
<dbReference type="InterPro" id="IPR013762">
    <property type="entry name" value="Integrase-like_cat_sf"/>
</dbReference>
<protein>
    <submittedName>
        <fullName evidence="6">Integrase</fullName>
    </submittedName>
</protein>
<evidence type="ECO:0000256" key="2">
    <source>
        <dbReference type="ARBA" id="ARBA00022908"/>
    </source>
</evidence>
<dbReference type="InterPro" id="IPR038488">
    <property type="entry name" value="Integrase_DNA-bd_sf"/>
</dbReference>
<gene>
    <name evidence="6" type="ORF">FPW1038_00434</name>
</gene>
<reference evidence="7" key="1">
    <citation type="submission" date="2018-03" db="EMBL/GenBank/DDBJ databases">
        <authorList>
            <person name="Batty M. E."/>
            <person name="Batty M E."/>
        </authorList>
    </citation>
    <scope>NUCLEOTIDE SEQUENCE [LARGE SCALE GENOMIC DNA]</scope>
</reference>
<evidence type="ECO:0000313" key="7">
    <source>
        <dbReference type="Proteomes" id="UP000244889"/>
    </source>
</evidence>
<keyword evidence="4" id="KW-0233">DNA recombination</keyword>
<organism evidence="6 7">
    <name type="scientific">Orientia tsutsugamushi</name>
    <name type="common">Rickettsia tsutsugamushi</name>
    <dbReference type="NCBI Taxonomy" id="784"/>
    <lineage>
        <taxon>Bacteria</taxon>
        <taxon>Pseudomonadati</taxon>
        <taxon>Pseudomonadota</taxon>
        <taxon>Alphaproteobacteria</taxon>
        <taxon>Rickettsiales</taxon>
        <taxon>Rickettsiaceae</taxon>
        <taxon>Rickettsieae</taxon>
        <taxon>Orientia</taxon>
    </lineage>
</organism>
<dbReference type="GO" id="GO:0003677">
    <property type="term" value="F:DNA binding"/>
    <property type="evidence" value="ECO:0007669"/>
    <property type="project" value="UniProtKB-KW"/>
</dbReference>
<dbReference type="RefSeq" id="WP_108840245.1">
    <property type="nucleotide sequence ID" value="NZ_OOHR01000019.1"/>
</dbReference>
<dbReference type="SUPFAM" id="SSF56349">
    <property type="entry name" value="DNA breaking-rejoining enzymes"/>
    <property type="match status" value="1"/>
</dbReference>
<evidence type="ECO:0000256" key="3">
    <source>
        <dbReference type="ARBA" id="ARBA00023125"/>
    </source>
</evidence>
<dbReference type="EMBL" id="OOHR01000019">
    <property type="protein sequence ID" value="SPM46050.1"/>
    <property type="molecule type" value="Genomic_DNA"/>
</dbReference>
<keyword evidence="3" id="KW-0238">DNA-binding</keyword>
<dbReference type="Proteomes" id="UP000244889">
    <property type="component" value="Unassembled WGS sequence"/>
</dbReference>
<sequence length="379" mass="43959">MVVILYFTQIAISKIKPPKEKRDVYRDTKDKGLFLEVLYGGTKTFYLGITIKGVYRKIKLGNFPNISVNYARKKTLILKGQIAKGIDPLKTKNASTLKEVYNLYINHRKLKDSSKILYKGIMNKYLKNLHYIHVSSIRKEDIYKIFNNANKGGKYSANKTLKLIKAILNIAVELELIEKNPANGIKIHKMQARDRYITLEEMPRFLAAVEEDKNPYLKYFVYISLYTAARRNNVLSMRWENIRLEEGVWYIPETKNGESQTVPLINLLIEKLKQYSYSSESEWVFPGQRRNSGHLTSINVAWKRVCKRAGLKNLRIHDLRRTVGSWMAKFGISMAIITKLLNHNDPQSTKIYTQLNTDVVRDAIQKFANEIAKCTNLRD</sequence>
<dbReference type="Gene3D" id="3.30.160.390">
    <property type="entry name" value="Integrase, DNA-binding domain"/>
    <property type="match status" value="1"/>
</dbReference>
<dbReference type="CDD" id="cd00796">
    <property type="entry name" value="INT_Rci_Hp1_C"/>
    <property type="match status" value="1"/>
</dbReference>
<comment type="similarity">
    <text evidence="1">Belongs to the 'phage' integrase family.</text>
</comment>
<keyword evidence="2" id="KW-0229">DNA integration</keyword>
<dbReference type="PANTHER" id="PTHR30629:SF2">
    <property type="entry name" value="PROPHAGE INTEGRASE INTS-RELATED"/>
    <property type="match status" value="1"/>
</dbReference>
<feature type="domain" description="Tyr recombinase" evidence="5">
    <location>
        <begin position="192"/>
        <end position="365"/>
    </location>
</feature>
<dbReference type="GO" id="GO:0006310">
    <property type="term" value="P:DNA recombination"/>
    <property type="evidence" value="ECO:0007669"/>
    <property type="project" value="UniProtKB-KW"/>
</dbReference>
<dbReference type="GO" id="GO:0015074">
    <property type="term" value="P:DNA integration"/>
    <property type="evidence" value="ECO:0007669"/>
    <property type="project" value="UniProtKB-KW"/>
</dbReference>
<evidence type="ECO:0000313" key="6">
    <source>
        <dbReference type="EMBL" id="SPM46050.1"/>
    </source>
</evidence>
<evidence type="ECO:0000259" key="5">
    <source>
        <dbReference type="PROSITE" id="PS51898"/>
    </source>
</evidence>
<dbReference type="Pfam" id="PF13356">
    <property type="entry name" value="Arm-DNA-bind_3"/>
    <property type="match status" value="1"/>
</dbReference>
<proteinExistence type="inferred from homology"/>
<dbReference type="InterPro" id="IPR002104">
    <property type="entry name" value="Integrase_catalytic"/>
</dbReference>